<dbReference type="PATRIC" id="fig|888809.3.peg.1778"/>
<reference evidence="2 3" key="1">
    <citation type="submission" date="2011-02" db="EMBL/GenBank/DDBJ databases">
        <authorList>
            <person name="Muzny D."/>
            <person name="Qin X."/>
            <person name="Deng J."/>
            <person name="Jiang H."/>
            <person name="Liu Y."/>
            <person name="Qu J."/>
            <person name="Song X.-Z."/>
            <person name="Zhang L."/>
            <person name="Thornton R."/>
            <person name="Coyle M."/>
            <person name="Francisco L."/>
            <person name="Jackson L."/>
            <person name="Javaid M."/>
            <person name="Korchina V."/>
            <person name="Kovar C."/>
            <person name="Mata R."/>
            <person name="Mathew T."/>
            <person name="Ngo R."/>
            <person name="Nguyen L."/>
            <person name="Nguyen N."/>
            <person name="Okwuonu G."/>
            <person name="Ongeri F."/>
            <person name="Pham C."/>
            <person name="Simmons D."/>
            <person name="Wilczek-Boney K."/>
            <person name="Hale W."/>
            <person name="Jakkamsetti A."/>
            <person name="Pham P."/>
            <person name="Ruth R."/>
            <person name="San Lucas F."/>
            <person name="Warren J."/>
            <person name="Zhang J."/>
            <person name="Zhao Z."/>
            <person name="Zhou C."/>
            <person name="Zhu D."/>
            <person name="Lee S."/>
            <person name="Bess C."/>
            <person name="Blankenburg K."/>
            <person name="Forbes L."/>
            <person name="Fu Q."/>
            <person name="Gubbala S."/>
            <person name="Hirani K."/>
            <person name="Jayaseelan J.C."/>
            <person name="Lara F."/>
            <person name="Munidasa M."/>
            <person name="Palculict T."/>
            <person name="Patil S."/>
            <person name="Pu L.-L."/>
            <person name="Saada N."/>
            <person name="Tang L."/>
            <person name="Weissenberger G."/>
            <person name="Zhu Y."/>
            <person name="Hemphill L."/>
            <person name="Shang Y."/>
            <person name="Youmans B."/>
            <person name="Ayvaz T."/>
            <person name="Ross M."/>
            <person name="Santibanez J."/>
            <person name="Aqrawi P."/>
            <person name="Gross S."/>
            <person name="Joshi V."/>
            <person name="Fowler G."/>
            <person name="Nazareth L."/>
            <person name="Reid J."/>
            <person name="Worley K."/>
            <person name="Petrosino J."/>
            <person name="Highlander S."/>
            <person name="Gibbs R."/>
        </authorList>
    </citation>
    <scope>NUCLEOTIDE SEQUENCE [LARGE SCALE GENOMIC DNA]</scope>
    <source>
        <strain evidence="2 3">SK72</strain>
    </source>
</reference>
<feature type="compositionally biased region" description="Basic and acidic residues" evidence="1">
    <location>
        <begin position="1"/>
        <end position="10"/>
    </location>
</feature>
<dbReference type="Proteomes" id="UP000003332">
    <property type="component" value="Unassembled WGS sequence"/>
</dbReference>
<proteinExistence type="predicted"/>
<gene>
    <name evidence="2" type="ORF">HMPREF9381_1821</name>
</gene>
<dbReference type="AlphaFoldDB" id="F0I3T1"/>
<dbReference type="EMBL" id="AEXV01000011">
    <property type="protein sequence ID" value="EGD28848.1"/>
    <property type="molecule type" value="Genomic_DNA"/>
</dbReference>
<name>F0I3T1_STRSA</name>
<evidence type="ECO:0000313" key="2">
    <source>
        <dbReference type="EMBL" id="EGD28848.1"/>
    </source>
</evidence>
<accession>F0I3T1</accession>
<feature type="region of interest" description="Disordered" evidence="1">
    <location>
        <begin position="1"/>
        <end position="28"/>
    </location>
</feature>
<protein>
    <submittedName>
        <fullName evidence="2">Uncharacterized protein</fullName>
    </submittedName>
</protein>
<organism evidence="2 3">
    <name type="scientific">Streptococcus sanguinis SK72</name>
    <dbReference type="NCBI Taxonomy" id="888809"/>
    <lineage>
        <taxon>Bacteria</taxon>
        <taxon>Bacillati</taxon>
        <taxon>Bacillota</taxon>
        <taxon>Bacilli</taxon>
        <taxon>Lactobacillales</taxon>
        <taxon>Streptococcaceae</taxon>
        <taxon>Streptococcus</taxon>
    </lineage>
</organism>
<sequence>MAFERKEKEISQLIEKTTKPTPQPVFAPDVSNFERKKQYQFTLKPSNREKLDQLSKAAGARSASDYLDKLIENLS</sequence>
<dbReference type="RefSeq" id="WP_002905312.1">
    <property type="nucleotide sequence ID" value="NZ_GL872376.1"/>
</dbReference>
<comment type="caution">
    <text evidence="2">The sequence shown here is derived from an EMBL/GenBank/DDBJ whole genome shotgun (WGS) entry which is preliminary data.</text>
</comment>
<evidence type="ECO:0000256" key="1">
    <source>
        <dbReference type="SAM" id="MobiDB-lite"/>
    </source>
</evidence>
<dbReference type="HOGENOM" id="CLU_186960_1_0_9"/>
<evidence type="ECO:0000313" key="3">
    <source>
        <dbReference type="Proteomes" id="UP000003332"/>
    </source>
</evidence>